<evidence type="ECO:0000313" key="2">
    <source>
        <dbReference type="Proteomes" id="UP000598488"/>
    </source>
</evidence>
<dbReference type="EMBL" id="JAEMUH010000007">
    <property type="protein sequence ID" value="MBJ7550766.1"/>
    <property type="molecule type" value="Genomic_DNA"/>
</dbReference>
<dbReference type="Proteomes" id="UP000598488">
    <property type="component" value="Unassembled WGS sequence"/>
</dbReference>
<protein>
    <recommendedName>
        <fullName evidence="3">DksA C4-type domain-containing protein</fullName>
    </recommendedName>
</protein>
<reference evidence="1 2" key="1">
    <citation type="submission" date="2020-12" db="EMBL/GenBank/DDBJ databases">
        <title>Comparative genome analysis of fungal antagonists Marinomonas ostreistagni 398 and M. spartinae 468.</title>
        <authorList>
            <person name="Fields J.L."/>
            <person name="Mavrodi O.V."/>
            <person name="Biber P.D."/>
            <person name="Indest K.J."/>
            <person name="Mavrodi D.V."/>
        </authorList>
    </citation>
    <scope>NUCLEOTIDE SEQUENCE [LARGE SCALE GENOMIC DNA]</scope>
    <source>
        <strain evidence="1 2">USM7</strain>
    </source>
</reference>
<proteinExistence type="predicted"/>
<comment type="caution">
    <text evidence="1">The sequence shown here is derived from an EMBL/GenBank/DDBJ whole genome shotgun (WGS) entry which is preliminary data.</text>
</comment>
<evidence type="ECO:0000313" key="1">
    <source>
        <dbReference type="EMBL" id="MBJ7550766.1"/>
    </source>
</evidence>
<accession>A0ABS0ZAT1</accession>
<gene>
    <name evidence="1" type="ORF">JHD44_08740</name>
</gene>
<keyword evidence="2" id="KW-1185">Reference proteome</keyword>
<sequence length="102" mass="11337">MDKAANAHLHRQLVKLGDMIGDGLHLEPDGKWISKEYRQVAQALGLLPKEDRSARIEAINKQMVKRVADVKCGKCNGELKQTRSGAKRAKCQSCGGLWQLLK</sequence>
<organism evidence="1 2">
    <name type="scientific">Marinomonas ostreistagni</name>
    <dbReference type="NCBI Taxonomy" id="359209"/>
    <lineage>
        <taxon>Bacteria</taxon>
        <taxon>Pseudomonadati</taxon>
        <taxon>Pseudomonadota</taxon>
        <taxon>Gammaproteobacteria</taxon>
        <taxon>Oceanospirillales</taxon>
        <taxon>Oceanospirillaceae</taxon>
        <taxon>Marinomonas</taxon>
    </lineage>
</organism>
<evidence type="ECO:0008006" key="3">
    <source>
        <dbReference type="Google" id="ProtNLM"/>
    </source>
</evidence>
<dbReference type="RefSeq" id="WP_199462379.1">
    <property type="nucleotide sequence ID" value="NZ_JAEMUH010000007.1"/>
</dbReference>
<name>A0ABS0ZAT1_9GAMM</name>